<sequence>MTASPVVVGIDGSSTSREALVWAAHEAHLRGAPLRAVHARPRPDYDPILAGASCLSPVPLVEEGADVALGTAVDLVQDLDPELPVEGSVCLGAAASVLLDEAEAGAGLLVVGSRGLGAFDSLFLGSVSTHLAARSPAPVVVVPPRTPFSVDGPVVVGVDGAAHSAAAVREGAREAAAREVPLDLVVAHTVPTDTLVNPLSPPSDLRSASQEHARRVAEEAARAARAAGAEVDVRTHVVEGPAAQAVAQVAGTAASLVAVGARGHGRVLGPVLGSVSQSVLHHARWPVLVARAGR</sequence>
<dbReference type="InterPro" id="IPR014729">
    <property type="entry name" value="Rossmann-like_a/b/a_fold"/>
</dbReference>
<evidence type="ECO:0000256" key="1">
    <source>
        <dbReference type="ARBA" id="ARBA00008791"/>
    </source>
</evidence>
<dbReference type="AlphaFoldDB" id="A0A9D5U7D3"/>
<organism evidence="3 4">
    <name type="scientific">Oerskovia douganii</name>
    <dbReference type="NCBI Taxonomy" id="2762210"/>
    <lineage>
        <taxon>Bacteria</taxon>
        <taxon>Bacillati</taxon>
        <taxon>Actinomycetota</taxon>
        <taxon>Actinomycetes</taxon>
        <taxon>Micrococcales</taxon>
        <taxon>Cellulomonadaceae</taxon>
        <taxon>Oerskovia</taxon>
    </lineage>
</organism>
<comment type="similarity">
    <text evidence="1">Belongs to the universal stress protein A family.</text>
</comment>
<feature type="domain" description="UspA" evidence="2">
    <location>
        <begin position="5"/>
        <end position="143"/>
    </location>
</feature>
<gene>
    <name evidence="3" type="ORF">H9623_06050</name>
</gene>
<dbReference type="Gene3D" id="3.40.50.620">
    <property type="entry name" value="HUPs"/>
    <property type="match status" value="2"/>
</dbReference>
<dbReference type="RefSeq" id="WP_193719153.1">
    <property type="nucleotide sequence ID" value="NZ_JACSPN010000005.1"/>
</dbReference>
<protein>
    <submittedName>
        <fullName evidence="3">Universal stress protein</fullName>
    </submittedName>
</protein>
<dbReference type="PANTHER" id="PTHR46553:SF3">
    <property type="entry name" value="ADENINE NUCLEOTIDE ALPHA HYDROLASES-LIKE SUPERFAMILY PROTEIN"/>
    <property type="match status" value="1"/>
</dbReference>
<proteinExistence type="inferred from homology"/>
<evidence type="ECO:0000259" key="2">
    <source>
        <dbReference type="Pfam" id="PF00582"/>
    </source>
</evidence>
<dbReference type="CDD" id="cd00293">
    <property type="entry name" value="USP-like"/>
    <property type="match status" value="1"/>
</dbReference>
<name>A0A9D5U7D3_9CELL</name>
<reference evidence="3 4" key="1">
    <citation type="submission" date="2020-08" db="EMBL/GenBank/DDBJ databases">
        <title>A Genomic Blueprint of the Chicken Gut Microbiome.</title>
        <authorList>
            <person name="Gilroy R."/>
            <person name="Ravi A."/>
            <person name="Getino M."/>
            <person name="Pursley I."/>
            <person name="Horton D.L."/>
            <person name="Alikhan N.-F."/>
            <person name="Baker D."/>
            <person name="Gharbi K."/>
            <person name="Hall N."/>
            <person name="Watson M."/>
            <person name="Adriaenssens E.M."/>
            <person name="Foster-Nyarko E."/>
            <person name="Jarju S."/>
            <person name="Secka A."/>
            <person name="Antonio M."/>
            <person name="Oren A."/>
            <person name="Chaudhuri R."/>
            <person name="La Ragione R.M."/>
            <person name="Hildebrand F."/>
            <person name="Pallen M.J."/>
        </authorList>
    </citation>
    <scope>NUCLEOTIDE SEQUENCE [LARGE SCALE GENOMIC DNA]</scope>
    <source>
        <strain evidence="3 4">Sa1BUA8</strain>
    </source>
</reference>
<dbReference type="InterPro" id="IPR006016">
    <property type="entry name" value="UspA"/>
</dbReference>
<dbReference type="Proteomes" id="UP000822993">
    <property type="component" value="Unassembled WGS sequence"/>
</dbReference>
<keyword evidence="4" id="KW-1185">Reference proteome</keyword>
<evidence type="ECO:0000313" key="4">
    <source>
        <dbReference type="Proteomes" id="UP000822993"/>
    </source>
</evidence>
<dbReference type="PANTHER" id="PTHR46553">
    <property type="entry name" value="ADENINE NUCLEOTIDE ALPHA HYDROLASES-LIKE SUPERFAMILY PROTEIN"/>
    <property type="match status" value="1"/>
</dbReference>
<accession>A0A9D5U7D3</accession>
<feature type="domain" description="UspA" evidence="2">
    <location>
        <begin position="153"/>
        <end position="291"/>
    </location>
</feature>
<dbReference type="PRINTS" id="PR01438">
    <property type="entry name" value="UNVRSLSTRESS"/>
</dbReference>
<evidence type="ECO:0000313" key="3">
    <source>
        <dbReference type="EMBL" id="MBE7699873.1"/>
    </source>
</evidence>
<dbReference type="EMBL" id="JACSPN010000005">
    <property type="protein sequence ID" value="MBE7699873.1"/>
    <property type="molecule type" value="Genomic_DNA"/>
</dbReference>
<comment type="caution">
    <text evidence="3">The sequence shown here is derived from an EMBL/GenBank/DDBJ whole genome shotgun (WGS) entry which is preliminary data.</text>
</comment>
<dbReference type="SUPFAM" id="SSF52402">
    <property type="entry name" value="Adenine nucleotide alpha hydrolases-like"/>
    <property type="match status" value="2"/>
</dbReference>
<dbReference type="Pfam" id="PF00582">
    <property type="entry name" value="Usp"/>
    <property type="match status" value="2"/>
</dbReference>
<dbReference type="InterPro" id="IPR006015">
    <property type="entry name" value="Universal_stress_UspA"/>
</dbReference>